<dbReference type="Gene3D" id="1.20.140.10">
    <property type="entry name" value="Butyryl-CoA Dehydrogenase, subunit A, domain 3"/>
    <property type="match status" value="1"/>
</dbReference>
<name>A0A183DZB5_9BILA</name>
<evidence type="ECO:0000259" key="2">
    <source>
        <dbReference type="Pfam" id="PF00441"/>
    </source>
</evidence>
<dbReference type="GO" id="GO:0016627">
    <property type="term" value="F:oxidoreductase activity, acting on the CH-CH group of donors"/>
    <property type="evidence" value="ECO:0007669"/>
    <property type="project" value="InterPro"/>
</dbReference>
<dbReference type="AlphaFoldDB" id="A0A183DZB5"/>
<dbReference type="SUPFAM" id="SSF47203">
    <property type="entry name" value="Acyl-CoA dehydrogenase C-terminal domain-like"/>
    <property type="match status" value="1"/>
</dbReference>
<feature type="domain" description="Acyl-CoA dehydrogenase/oxidase C-terminal" evidence="2">
    <location>
        <begin position="10"/>
        <end position="49"/>
    </location>
</feature>
<dbReference type="Proteomes" id="UP000271098">
    <property type="component" value="Unassembled WGS sequence"/>
</dbReference>
<protein>
    <submittedName>
        <fullName evidence="5">Acyl-CoA_dh_1 domain-containing protein</fullName>
    </submittedName>
</protein>
<evidence type="ECO:0000256" key="1">
    <source>
        <dbReference type="ARBA" id="ARBA00022630"/>
    </source>
</evidence>
<dbReference type="WBParaSite" id="GPUH_0001407101-mRNA-1">
    <property type="protein sequence ID" value="GPUH_0001407101-mRNA-1"/>
    <property type="gene ID" value="GPUH_0001407101"/>
</dbReference>
<keyword evidence="1" id="KW-0285">Flavoprotein</keyword>
<proteinExistence type="predicted"/>
<sequence>MTLTSLLLEKSLFQHQRVSFTLAHMAANLELARWITYRAAHGIDSGELPPIMLQLRSVSPPIPPMLRPAMLYKFLECPGAFYFPLEMMVDLSAKIPHNGALIPVKYAMQLAITIESIIDANKVNNPGRAWSTVSTINT</sequence>
<evidence type="ECO:0000313" key="5">
    <source>
        <dbReference type="WBParaSite" id="GPUH_0001407101-mRNA-1"/>
    </source>
</evidence>
<keyword evidence="4" id="KW-1185">Reference proteome</keyword>
<organism evidence="5">
    <name type="scientific">Gongylonema pulchrum</name>
    <dbReference type="NCBI Taxonomy" id="637853"/>
    <lineage>
        <taxon>Eukaryota</taxon>
        <taxon>Metazoa</taxon>
        <taxon>Ecdysozoa</taxon>
        <taxon>Nematoda</taxon>
        <taxon>Chromadorea</taxon>
        <taxon>Rhabditida</taxon>
        <taxon>Spirurina</taxon>
        <taxon>Spiruromorpha</taxon>
        <taxon>Spiruroidea</taxon>
        <taxon>Gongylonematidae</taxon>
        <taxon>Gongylonema</taxon>
    </lineage>
</organism>
<evidence type="ECO:0000313" key="4">
    <source>
        <dbReference type="Proteomes" id="UP000271098"/>
    </source>
</evidence>
<reference evidence="3 4" key="2">
    <citation type="submission" date="2018-11" db="EMBL/GenBank/DDBJ databases">
        <authorList>
            <consortium name="Pathogen Informatics"/>
        </authorList>
    </citation>
    <scope>NUCLEOTIDE SEQUENCE [LARGE SCALE GENOMIC DNA]</scope>
</reference>
<dbReference type="EMBL" id="UYRT01080843">
    <property type="protein sequence ID" value="VDN23482.1"/>
    <property type="molecule type" value="Genomic_DNA"/>
</dbReference>
<gene>
    <name evidence="3" type="ORF">GPUH_LOCUS14057</name>
</gene>
<dbReference type="InterPro" id="IPR036250">
    <property type="entry name" value="AcylCo_DH-like_C"/>
</dbReference>
<evidence type="ECO:0000313" key="3">
    <source>
        <dbReference type="EMBL" id="VDN23482.1"/>
    </source>
</evidence>
<reference evidence="5" key="1">
    <citation type="submission" date="2016-06" db="UniProtKB">
        <authorList>
            <consortium name="WormBaseParasite"/>
        </authorList>
    </citation>
    <scope>IDENTIFICATION</scope>
</reference>
<dbReference type="InterPro" id="IPR009075">
    <property type="entry name" value="AcylCo_DH/oxidase_C"/>
</dbReference>
<dbReference type="Pfam" id="PF00441">
    <property type="entry name" value="Acyl-CoA_dh_1"/>
    <property type="match status" value="1"/>
</dbReference>
<accession>A0A183DZB5</accession>